<evidence type="ECO:0000313" key="3">
    <source>
        <dbReference type="Proteomes" id="UP000199517"/>
    </source>
</evidence>
<dbReference type="OrthoDB" id="8912324at2"/>
<feature type="region of interest" description="Disordered" evidence="1">
    <location>
        <begin position="1"/>
        <end position="20"/>
    </location>
</feature>
<protein>
    <submittedName>
        <fullName evidence="2">Cysteine-rich CWC</fullName>
    </submittedName>
</protein>
<name>A0A1I1Z172_9BURK</name>
<dbReference type="EMBL" id="FOMQ01000022">
    <property type="protein sequence ID" value="SFE25565.1"/>
    <property type="molecule type" value="Genomic_DNA"/>
</dbReference>
<dbReference type="InterPro" id="IPR032720">
    <property type="entry name" value="Cys_rich_CWC"/>
</dbReference>
<sequence length="88" mass="9011">MQDTSPPARAPATPTPDPAARCPVCGRANTCAMAAGLPPRDCWCMDVQVPPQALARIPPGQRDRACLCPACAAGLPPPRASRPGSAPI</sequence>
<evidence type="ECO:0000313" key="2">
    <source>
        <dbReference type="EMBL" id="SFE25565.1"/>
    </source>
</evidence>
<dbReference type="Pfam" id="PF14375">
    <property type="entry name" value="Cys_rich_CWC"/>
    <property type="match status" value="1"/>
</dbReference>
<dbReference type="STRING" id="32040.SAMN04489710_12227"/>
<dbReference type="RefSeq" id="WP_092957382.1">
    <property type="nucleotide sequence ID" value="NZ_FOMQ01000022.1"/>
</dbReference>
<dbReference type="AlphaFoldDB" id="A0A1I1Z172"/>
<gene>
    <name evidence="2" type="ORF">SAMN04489710_12227</name>
</gene>
<reference evidence="3" key="1">
    <citation type="submission" date="2016-10" db="EMBL/GenBank/DDBJ databases">
        <authorList>
            <person name="Varghese N."/>
            <person name="Submissions S."/>
        </authorList>
    </citation>
    <scope>NUCLEOTIDE SEQUENCE [LARGE SCALE GENOMIC DNA]</scope>
    <source>
        <strain evidence="3">DSM 7481</strain>
    </source>
</reference>
<keyword evidence="3" id="KW-1185">Reference proteome</keyword>
<dbReference type="Proteomes" id="UP000199517">
    <property type="component" value="Unassembled WGS sequence"/>
</dbReference>
<accession>A0A1I1Z172</accession>
<evidence type="ECO:0000256" key="1">
    <source>
        <dbReference type="SAM" id="MobiDB-lite"/>
    </source>
</evidence>
<organism evidence="2 3">
    <name type="scientific">Paracidovorax konjaci</name>
    <dbReference type="NCBI Taxonomy" id="32040"/>
    <lineage>
        <taxon>Bacteria</taxon>
        <taxon>Pseudomonadati</taxon>
        <taxon>Pseudomonadota</taxon>
        <taxon>Betaproteobacteria</taxon>
        <taxon>Burkholderiales</taxon>
        <taxon>Comamonadaceae</taxon>
        <taxon>Paracidovorax</taxon>
    </lineage>
</organism>
<proteinExistence type="predicted"/>